<sequence>MAANVLDFTDANWKSDVLDSEIPVIVDFWAPWCGPCRMLAPTIEKLAGEFEGKVKIGKMNTDENQETPGGLRISAIPTVLIFHGGKEVDRLVGVNTESKFKASLEKLGVS</sequence>
<evidence type="ECO:0000256" key="7">
    <source>
        <dbReference type="PIRNR" id="PIRNR000077"/>
    </source>
</evidence>
<comment type="similarity">
    <text evidence="1 7">Belongs to the thioredoxin family.</text>
</comment>
<keyword evidence="2" id="KW-0813">Transport</keyword>
<feature type="disulfide bond" description="Redox-active" evidence="9">
    <location>
        <begin position="33"/>
        <end position="36"/>
    </location>
</feature>
<dbReference type="GO" id="GO:0045454">
    <property type="term" value="P:cell redox homeostasis"/>
    <property type="evidence" value="ECO:0007669"/>
    <property type="project" value="TreeGrafter"/>
</dbReference>
<evidence type="ECO:0000256" key="5">
    <source>
        <dbReference type="ARBA" id="ARBA00023284"/>
    </source>
</evidence>
<dbReference type="AlphaFoldDB" id="A0AAU7CEU4"/>
<dbReference type="GO" id="GO:0015035">
    <property type="term" value="F:protein-disulfide reductase activity"/>
    <property type="evidence" value="ECO:0007669"/>
    <property type="project" value="UniProtKB-UniRule"/>
</dbReference>
<evidence type="ECO:0000256" key="8">
    <source>
        <dbReference type="PIRSR" id="PIRSR000077-1"/>
    </source>
</evidence>
<dbReference type="EMBL" id="CP155447">
    <property type="protein sequence ID" value="XBH03701.1"/>
    <property type="molecule type" value="Genomic_DNA"/>
</dbReference>
<accession>A0AAU7CEU4</accession>
<evidence type="ECO:0000256" key="4">
    <source>
        <dbReference type="ARBA" id="ARBA00023157"/>
    </source>
</evidence>
<evidence type="ECO:0000256" key="3">
    <source>
        <dbReference type="ARBA" id="ARBA00022982"/>
    </source>
</evidence>
<feature type="domain" description="Thioredoxin" evidence="10">
    <location>
        <begin position="1"/>
        <end position="109"/>
    </location>
</feature>
<gene>
    <name evidence="11" type="primary">trxA</name>
    <name evidence="11" type="ORF">V5E97_36160</name>
</gene>
<keyword evidence="3" id="KW-0249">Electron transport</keyword>
<dbReference type="RefSeq" id="WP_074314999.1">
    <property type="nucleotide sequence ID" value="NZ_CP155447.1"/>
</dbReference>
<protein>
    <recommendedName>
        <fullName evidence="6 7">Thioredoxin</fullName>
    </recommendedName>
</protein>
<dbReference type="InterPro" id="IPR013766">
    <property type="entry name" value="Thioredoxin_domain"/>
</dbReference>
<dbReference type="PROSITE" id="PS51352">
    <property type="entry name" value="THIOREDOXIN_2"/>
    <property type="match status" value="1"/>
</dbReference>
<dbReference type="FunFam" id="3.40.30.10:FF:000001">
    <property type="entry name" value="Thioredoxin"/>
    <property type="match status" value="1"/>
</dbReference>
<dbReference type="GO" id="GO:0005829">
    <property type="term" value="C:cytosol"/>
    <property type="evidence" value="ECO:0007669"/>
    <property type="project" value="TreeGrafter"/>
</dbReference>
<dbReference type="InterPro" id="IPR036249">
    <property type="entry name" value="Thioredoxin-like_sf"/>
</dbReference>
<evidence type="ECO:0000313" key="11">
    <source>
        <dbReference type="EMBL" id="XBH03701.1"/>
    </source>
</evidence>
<dbReference type="InterPro" id="IPR005746">
    <property type="entry name" value="Thioredoxin"/>
</dbReference>
<keyword evidence="5 9" id="KW-0676">Redox-active center</keyword>
<evidence type="ECO:0000259" key="10">
    <source>
        <dbReference type="PROSITE" id="PS51352"/>
    </source>
</evidence>
<keyword evidence="4 9" id="KW-1015">Disulfide bond</keyword>
<feature type="active site" description="Nucleophile" evidence="8">
    <location>
        <position position="36"/>
    </location>
</feature>
<dbReference type="PRINTS" id="PR00421">
    <property type="entry name" value="THIOREDOXIN"/>
</dbReference>
<dbReference type="PANTHER" id="PTHR45663:SF11">
    <property type="entry name" value="GEO12009P1"/>
    <property type="match status" value="1"/>
</dbReference>
<dbReference type="SUPFAM" id="SSF52833">
    <property type="entry name" value="Thioredoxin-like"/>
    <property type="match status" value="1"/>
</dbReference>
<dbReference type="CDD" id="cd02947">
    <property type="entry name" value="TRX_family"/>
    <property type="match status" value="1"/>
</dbReference>
<evidence type="ECO:0000256" key="9">
    <source>
        <dbReference type="PIRSR" id="PIRSR000077-4"/>
    </source>
</evidence>
<feature type="site" description="Deprotonates C-terminal active site Cys" evidence="8">
    <location>
        <position position="27"/>
    </location>
</feature>
<proteinExistence type="inferred from homology"/>
<name>A0AAU7CEU4_9BACT</name>
<feature type="site" description="Contributes to redox potential value" evidence="8">
    <location>
        <position position="35"/>
    </location>
</feature>
<feature type="site" description="Contributes to redox potential value" evidence="8">
    <location>
        <position position="34"/>
    </location>
</feature>
<evidence type="ECO:0000256" key="6">
    <source>
        <dbReference type="NCBIfam" id="TIGR01068"/>
    </source>
</evidence>
<dbReference type="NCBIfam" id="TIGR01068">
    <property type="entry name" value="thioredoxin"/>
    <property type="match status" value="1"/>
</dbReference>
<dbReference type="Pfam" id="PF00085">
    <property type="entry name" value="Thioredoxin"/>
    <property type="match status" value="1"/>
</dbReference>
<dbReference type="PROSITE" id="PS00194">
    <property type="entry name" value="THIOREDOXIN_1"/>
    <property type="match status" value="1"/>
</dbReference>
<organism evidence="11">
    <name type="scientific">Singulisphaera sp. Ch08</name>
    <dbReference type="NCBI Taxonomy" id="3120278"/>
    <lineage>
        <taxon>Bacteria</taxon>
        <taxon>Pseudomonadati</taxon>
        <taxon>Planctomycetota</taxon>
        <taxon>Planctomycetia</taxon>
        <taxon>Isosphaerales</taxon>
        <taxon>Isosphaeraceae</taxon>
        <taxon>Singulisphaera</taxon>
    </lineage>
</organism>
<dbReference type="Gene3D" id="3.40.30.10">
    <property type="entry name" value="Glutaredoxin"/>
    <property type="match status" value="1"/>
</dbReference>
<dbReference type="PANTHER" id="PTHR45663">
    <property type="entry name" value="GEO12009P1"/>
    <property type="match status" value="1"/>
</dbReference>
<evidence type="ECO:0000256" key="2">
    <source>
        <dbReference type="ARBA" id="ARBA00022448"/>
    </source>
</evidence>
<evidence type="ECO:0000256" key="1">
    <source>
        <dbReference type="ARBA" id="ARBA00008987"/>
    </source>
</evidence>
<dbReference type="PIRSF" id="PIRSF000077">
    <property type="entry name" value="Thioredoxin"/>
    <property type="match status" value="1"/>
</dbReference>
<dbReference type="InterPro" id="IPR017937">
    <property type="entry name" value="Thioredoxin_CS"/>
</dbReference>
<reference evidence="11" key="1">
    <citation type="submission" date="2024-05" db="EMBL/GenBank/DDBJ databases">
        <title>Planctomycetes of the genus Singulisphaera possess chitinolytic capabilities.</title>
        <authorList>
            <person name="Ivanova A."/>
        </authorList>
    </citation>
    <scope>NUCLEOTIDE SEQUENCE</scope>
    <source>
        <strain evidence="11">Ch08T</strain>
    </source>
</reference>
<feature type="active site" description="Nucleophile" evidence="8">
    <location>
        <position position="33"/>
    </location>
</feature>